<dbReference type="Proteomes" id="UP000008820">
    <property type="component" value="Chromosome 3"/>
</dbReference>
<dbReference type="OrthoDB" id="7765269at2759"/>
<sequence length="159" mass="17646">MVSYNSFRLLGYLYAGLCLTCSVLFLITATLLLSNGEKSGEGIIYILFSIISCVFDVYLFAGIVLRRVAYVNYHLKFISFIYAVLLIGLFGGCVVIGILFSTEGFNLICITLIASTAVFCFGIVVITILYTLSVWVIRGVNSYIKYETVRFITEDGEMA</sequence>
<organism evidence="1 2">
    <name type="scientific">Aedes aegypti</name>
    <name type="common">Yellowfever mosquito</name>
    <name type="synonym">Culex aegypti</name>
    <dbReference type="NCBI Taxonomy" id="7159"/>
    <lineage>
        <taxon>Eukaryota</taxon>
        <taxon>Metazoa</taxon>
        <taxon>Ecdysozoa</taxon>
        <taxon>Arthropoda</taxon>
        <taxon>Hexapoda</taxon>
        <taxon>Insecta</taxon>
        <taxon>Pterygota</taxon>
        <taxon>Neoptera</taxon>
        <taxon>Endopterygota</taxon>
        <taxon>Diptera</taxon>
        <taxon>Nematocera</taxon>
        <taxon>Culicoidea</taxon>
        <taxon>Culicidae</taxon>
        <taxon>Culicinae</taxon>
        <taxon>Aedini</taxon>
        <taxon>Aedes</taxon>
        <taxon>Stegomyia</taxon>
    </lineage>
</organism>
<accession>A0A6I8TYS3</accession>
<protein>
    <submittedName>
        <fullName evidence="1">Uncharacterized protein</fullName>
    </submittedName>
</protein>
<dbReference type="EnsemblMetazoa" id="AAEL020802-RA">
    <property type="protein sequence ID" value="AAEL020802-PA"/>
    <property type="gene ID" value="AAEL020802"/>
</dbReference>
<name>A0A6I8TYS3_AEDAE</name>
<evidence type="ECO:0000313" key="2">
    <source>
        <dbReference type="Proteomes" id="UP000008820"/>
    </source>
</evidence>
<reference evidence="1 2" key="1">
    <citation type="submission" date="2017-06" db="EMBL/GenBank/DDBJ databases">
        <title>Aedes aegypti genome working group (AGWG) sequencing and assembly.</title>
        <authorList>
            <consortium name="Aedes aegypti Genome Working Group (AGWG)"/>
            <person name="Matthews B.J."/>
        </authorList>
    </citation>
    <scope>NUCLEOTIDE SEQUENCE [LARGE SCALE GENOMIC DNA]</scope>
    <source>
        <strain evidence="1 2">LVP_AGWG</strain>
    </source>
</reference>
<keyword evidence="2" id="KW-1185">Reference proteome</keyword>
<dbReference type="AlphaFoldDB" id="A0A6I8TYS3"/>
<proteinExistence type="predicted"/>
<reference evidence="1" key="2">
    <citation type="submission" date="2020-05" db="UniProtKB">
        <authorList>
            <consortium name="EnsemblMetazoa"/>
        </authorList>
    </citation>
    <scope>IDENTIFICATION</scope>
    <source>
        <strain evidence="1">LVP_AGWG</strain>
    </source>
</reference>
<evidence type="ECO:0000313" key="1">
    <source>
        <dbReference type="EnsemblMetazoa" id="AAEL020802-PA"/>
    </source>
</evidence>
<gene>
    <name evidence="1" type="primary">110679439</name>
</gene>
<dbReference type="InParanoid" id="A0A6I8TYS3"/>